<dbReference type="Proteomes" id="UP001247805">
    <property type="component" value="Unassembled WGS sequence"/>
</dbReference>
<evidence type="ECO:0000313" key="4">
    <source>
        <dbReference type="EMBL" id="MDU0354482.1"/>
    </source>
</evidence>
<evidence type="ECO:0000313" key="5">
    <source>
        <dbReference type="Proteomes" id="UP001247805"/>
    </source>
</evidence>
<dbReference type="PROSITE" id="PS52050">
    <property type="entry name" value="WYL"/>
    <property type="match status" value="1"/>
</dbReference>
<comment type="caution">
    <text evidence="4">The sequence shown here is derived from an EMBL/GenBank/DDBJ whole genome shotgun (WGS) entry which is preliminary data.</text>
</comment>
<dbReference type="InterPro" id="IPR051534">
    <property type="entry name" value="CBASS_pafABC_assoc_protein"/>
</dbReference>
<name>A0ABU3SWY0_9ALTE</name>
<protein>
    <submittedName>
        <fullName evidence="4">WYL domain-containing protein</fullName>
    </submittedName>
</protein>
<dbReference type="Pfam" id="PF26109">
    <property type="entry name" value="WHD_BrxR"/>
    <property type="match status" value="1"/>
</dbReference>
<evidence type="ECO:0000259" key="1">
    <source>
        <dbReference type="Pfam" id="PF13280"/>
    </source>
</evidence>
<gene>
    <name evidence="4" type="ORF">RS130_11535</name>
</gene>
<dbReference type="InterPro" id="IPR059020">
    <property type="entry name" value="CapW_CTD"/>
</dbReference>
<dbReference type="EMBL" id="JAWDIO010000002">
    <property type="protein sequence ID" value="MDU0354482.1"/>
    <property type="molecule type" value="Genomic_DNA"/>
</dbReference>
<accession>A0ABU3SWY0</accession>
<feature type="domain" description="WYL" evidence="1">
    <location>
        <begin position="138"/>
        <end position="204"/>
    </location>
</feature>
<evidence type="ECO:0000259" key="2">
    <source>
        <dbReference type="Pfam" id="PF26107"/>
    </source>
</evidence>
<keyword evidence="5" id="KW-1185">Reference proteome</keyword>
<dbReference type="InterPro" id="IPR016634">
    <property type="entry name" value="CapW-like"/>
</dbReference>
<sequence length="304" mass="34262">MSKPSDQQTKSITSQFKQQALAELTHAQKDRLAFIDFSLQYFGHVARADLIDRFRTGLAASTRDFSTYKELAPNNLVLKHQTKNYHRTASFTPLFNHDPEVILTSLSRGFGNGISNGIQPSEQCFDAVRLIHPDPTVIAGIMRAIHSNKAIKASYVSISSGESERALVPHSIVNNGHRWHVRAYDRKHNSFRDFVCTRFTKVEVMLEDIHVHEGCHYDEQWQKIVEITLIPHPNISQPKAIEMDYAMVDGKLSLQLRAAVAAYVLRQWQVDCSAGYNATNIGCQLALANQQIVEQIDNAGLLLH</sequence>
<dbReference type="InterPro" id="IPR059019">
    <property type="entry name" value="WHD_CapW"/>
</dbReference>
<dbReference type="Pfam" id="PF13280">
    <property type="entry name" value="WYL"/>
    <property type="match status" value="1"/>
</dbReference>
<reference evidence="4 5" key="1">
    <citation type="submission" date="2023-10" db="EMBL/GenBank/DDBJ databases">
        <title>Glaciecola aquimarina strain GGW-M5 nov., isolated from a coastal seawater.</title>
        <authorList>
            <person name="Bayburt H."/>
            <person name="Kim J.M."/>
            <person name="Choi B.J."/>
            <person name="Jeon C.O."/>
        </authorList>
    </citation>
    <scope>NUCLEOTIDE SEQUENCE [LARGE SCALE GENOMIC DNA]</scope>
    <source>
        <strain evidence="4 5">KCTC 32108</strain>
    </source>
</reference>
<dbReference type="PIRSF" id="PIRSF015558">
    <property type="entry name" value="Txn_reg_DeoR_prd"/>
    <property type="match status" value="1"/>
</dbReference>
<evidence type="ECO:0000259" key="3">
    <source>
        <dbReference type="Pfam" id="PF26109"/>
    </source>
</evidence>
<dbReference type="Pfam" id="PF26107">
    <property type="entry name" value="BrxR_CTD"/>
    <property type="match status" value="1"/>
</dbReference>
<organism evidence="4 5">
    <name type="scientific">Paraglaciecola aquimarina</name>
    <dbReference type="NCBI Taxonomy" id="1235557"/>
    <lineage>
        <taxon>Bacteria</taxon>
        <taxon>Pseudomonadati</taxon>
        <taxon>Pseudomonadota</taxon>
        <taxon>Gammaproteobacteria</taxon>
        <taxon>Alteromonadales</taxon>
        <taxon>Alteromonadaceae</taxon>
        <taxon>Paraglaciecola</taxon>
    </lineage>
</organism>
<feature type="domain" description="DNA-binding transcriptional repressor CapW winged helix-turn-helix" evidence="3">
    <location>
        <begin position="29"/>
        <end position="97"/>
    </location>
</feature>
<dbReference type="RefSeq" id="WP_316026079.1">
    <property type="nucleotide sequence ID" value="NZ_JAWDIO010000002.1"/>
</dbReference>
<feature type="domain" description="DNA-binding transcriptional repressor CapW C-terminal dimerisation" evidence="2">
    <location>
        <begin position="224"/>
        <end position="291"/>
    </location>
</feature>
<dbReference type="PANTHER" id="PTHR34580">
    <property type="match status" value="1"/>
</dbReference>
<proteinExistence type="predicted"/>
<dbReference type="PANTHER" id="PTHR34580:SF3">
    <property type="entry name" value="PROTEIN PAFB"/>
    <property type="match status" value="1"/>
</dbReference>
<dbReference type="InterPro" id="IPR026881">
    <property type="entry name" value="WYL_dom"/>
</dbReference>